<organism evidence="6">
    <name type="scientific">Faucicola osloensis</name>
    <name type="common">Moraxella osloensis</name>
    <dbReference type="NCBI Taxonomy" id="34062"/>
    <lineage>
        <taxon>Bacteria</taxon>
        <taxon>Pseudomonadati</taxon>
        <taxon>Pseudomonadota</taxon>
        <taxon>Gammaproteobacteria</taxon>
        <taxon>Moraxellales</taxon>
        <taxon>Moraxellaceae</taxon>
        <taxon>Faucicola</taxon>
    </lineage>
</organism>
<evidence type="ECO:0000256" key="3">
    <source>
        <dbReference type="ARBA" id="ARBA00022763"/>
    </source>
</evidence>
<evidence type="ECO:0000256" key="4">
    <source>
        <dbReference type="ARBA" id="ARBA00023204"/>
    </source>
</evidence>
<comment type="catalytic activity">
    <reaction evidence="1">
        <text>Hydrolysis of alkylated DNA, releasing 3-methyladenine, 3-methylguanine, 7-methylguanine and 7-methyladenine.</text>
        <dbReference type="EC" id="3.2.2.21"/>
    </reaction>
</comment>
<dbReference type="GO" id="GO:0005737">
    <property type="term" value="C:cytoplasm"/>
    <property type="evidence" value="ECO:0007669"/>
    <property type="project" value="TreeGrafter"/>
</dbReference>
<dbReference type="SUPFAM" id="SSF48150">
    <property type="entry name" value="DNA-glycosylase"/>
    <property type="match status" value="1"/>
</dbReference>
<evidence type="ECO:0000256" key="1">
    <source>
        <dbReference type="ARBA" id="ARBA00000086"/>
    </source>
</evidence>
<keyword evidence="3" id="KW-0227">DNA damage</keyword>
<feature type="domain" description="HhH-GPD" evidence="5">
    <location>
        <begin position="55"/>
        <end position="206"/>
    </location>
</feature>
<evidence type="ECO:0000256" key="2">
    <source>
        <dbReference type="ARBA" id="ARBA00012000"/>
    </source>
</evidence>
<dbReference type="PANTHER" id="PTHR43003">
    <property type="entry name" value="DNA-3-METHYLADENINE GLYCOSYLASE"/>
    <property type="match status" value="1"/>
</dbReference>
<dbReference type="InterPro" id="IPR051912">
    <property type="entry name" value="Alkylbase_DNA_Glycosylase/TA"/>
</dbReference>
<dbReference type="GO" id="GO:0006307">
    <property type="term" value="P:DNA alkylation repair"/>
    <property type="evidence" value="ECO:0007669"/>
    <property type="project" value="TreeGrafter"/>
</dbReference>
<dbReference type="Gene3D" id="1.10.340.30">
    <property type="entry name" value="Hypothetical protein, domain 2"/>
    <property type="match status" value="1"/>
</dbReference>
<dbReference type="EC" id="3.2.2.21" evidence="2"/>
<keyword evidence="4" id="KW-0234">DNA repair</keyword>
<dbReference type="EMBL" id="CP047226">
    <property type="protein sequence ID" value="QHG10465.1"/>
    <property type="molecule type" value="Genomic_DNA"/>
</dbReference>
<gene>
    <name evidence="6" type="ORF">GSF12_11645</name>
</gene>
<sequence>MSKSSKTLANFAYDDTHIAHLTERCPKLGEAITQIGKIERPVNTDLFSELMRTIIAQQISAKAEITIWRRMQDLLGDIIPQSVAQIDANTLQSIGISHRKVGYMQSIANDILSQNIKLNELCLLSDAEVKARLSSFRGIGEWTAEMLMIFSMNRLNVLSYGDLAIHRGLRMLYRHREITPALFAKYQRRFHPYNSVASLYLWQIASGVIPELTDPKPKNKPINPKQRTTK</sequence>
<accession>A0A6P1KPV8</accession>
<dbReference type="Pfam" id="PF00730">
    <property type="entry name" value="HhH-GPD"/>
    <property type="match status" value="1"/>
</dbReference>
<evidence type="ECO:0000313" key="6">
    <source>
        <dbReference type="EMBL" id="QHG10465.1"/>
    </source>
</evidence>
<dbReference type="GO" id="GO:0006285">
    <property type="term" value="P:base-excision repair, AP site formation"/>
    <property type="evidence" value="ECO:0007669"/>
    <property type="project" value="TreeGrafter"/>
</dbReference>
<dbReference type="GO" id="GO:0032131">
    <property type="term" value="F:alkylated DNA binding"/>
    <property type="evidence" value="ECO:0007669"/>
    <property type="project" value="TreeGrafter"/>
</dbReference>
<evidence type="ECO:0000259" key="5">
    <source>
        <dbReference type="SMART" id="SM00478"/>
    </source>
</evidence>
<dbReference type="AlphaFoldDB" id="A0A6P1KPV8"/>
<name>A0A6P1KPV8_FAUOS</name>
<dbReference type="GO" id="GO:0008725">
    <property type="term" value="F:DNA-3-methyladenine glycosylase activity"/>
    <property type="evidence" value="ECO:0007669"/>
    <property type="project" value="TreeGrafter"/>
</dbReference>
<dbReference type="InterPro" id="IPR003265">
    <property type="entry name" value="HhH-GPD_domain"/>
</dbReference>
<dbReference type="InterPro" id="IPR011257">
    <property type="entry name" value="DNA_glycosylase"/>
</dbReference>
<dbReference type="CDD" id="cd00056">
    <property type="entry name" value="ENDO3c"/>
    <property type="match status" value="1"/>
</dbReference>
<proteinExistence type="predicted"/>
<dbReference type="GO" id="GO:0032993">
    <property type="term" value="C:protein-DNA complex"/>
    <property type="evidence" value="ECO:0007669"/>
    <property type="project" value="TreeGrafter"/>
</dbReference>
<dbReference type="PANTHER" id="PTHR43003:SF5">
    <property type="entry name" value="DNA-3-METHYLADENINE GLYCOSYLASE"/>
    <property type="match status" value="1"/>
</dbReference>
<protein>
    <recommendedName>
        <fullName evidence="2">DNA-3-methyladenine glycosylase II</fullName>
        <ecNumber evidence="2">3.2.2.21</ecNumber>
    </recommendedName>
</protein>
<dbReference type="Gene3D" id="1.10.1670.40">
    <property type="match status" value="1"/>
</dbReference>
<dbReference type="GO" id="GO:0043916">
    <property type="term" value="F:DNA-7-methylguanine glycosylase activity"/>
    <property type="evidence" value="ECO:0007669"/>
    <property type="project" value="TreeGrafter"/>
</dbReference>
<dbReference type="SMART" id="SM00478">
    <property type="entry name" value="ENDO3c"/>
    <property type="match status" value="1"/>
</dbReference>
<reference evidence="6" key="1">
    <citation type="journal article" date="2020" name="Microbiol. Resour. Announc.">
        <title>Complete Genome Sequence of Moraxella osloensis Strain YV1, Isolated from an Australian Wastewater Treatment Plant.</title>
        <authorList>
            <person name="Batinovic S."/>
            <person name="Rice D.T.F."/>
            <person name="Seviour R.J."/>
            <person name="Petrovski S."/>
        </authorList>
    </citation>
    <scope>NUCLEOTIDE SEQUENCE</scope>
    <source>
        <strain evidence="6">YV1</strain>
    </source>
</reference>